<keyword evidence="2" id="KW-0238">DNA-binding</keyword>
<sequence>MSPAHVEVPAKNGDDYVTVLLDLDDAERLNGRRLSIGSHGYAQMWEAPHVMLVHRWVMGVQPGTGHRVIVDHINRQVLDCRRNNLRLVTPSASNLNRGIATRELPRGVYKVRSGRYSAVIKRNRVQRNLGTYDTPEQAAAAVEAARAELDRDAFTHPAAA</sequence>
<dbReference type="Proteomes" id="UP000238413">
    <property type="component" value="Chromosome"/>
</dbReference>
<evidence type="ECO:0000313" key="6">
    <source>
        <dbReference type="Proteomes" id="UP000238413"/>
    </source>
</evidence>
<dbReference type="SUPFAM" id="SSF54171">
    <property type="entry name" value="DNA-binding domain"/>
    <property type="match status" value="1"/>
</dbReference>
<keyword evidence="3" id="KW-0804">Transcription</keyword>
<name>A0ABN5I5R5_9ACTN</name>
<dbReference type="PROSITE" id="PS51032">
    <property type="entry name" value="AP2_ERF"/>
    <property type="match status" value="1"/>
</dbReference>
<gene>
    <name evidence="5" type="ORF">C4B68_24490</name>
</gene>
<dbReference type="InterPro" id="IPR001471">
    <property type="entry name" value="AP2/ERF_dom"/>
</dbReference>
<feature type="domain" description="AP2/ERF" evidence="4">
    <location>
        <begin position="104"/>
        <end position="160"/>
    </location>
</feature>
<dbReference type="SUPFAM" id="SSF54060">
    <property type="entry name" value="His-Me finger endonucleases"/>
    <property type="match status" value="1"/>
</dbReference>
<dbReference type="EMBL" id="CP026652">
    <property type="protein sequence ID" value="AVH58404.1"/>
    <property type="molecule type" value="Genomic_DNA"/>
</dbReference>
<evidence type="ECO:0000313" key="5">
    <source>
        <dbReference type="EMBL" id="AVH58404.1"/>
    </source>
</evidence>
<accession>A0ABN5I5R5</accession>
<dbReference type="Gene3D" id="3.90.75.20">
    <property type="match status" value="1"/>
</dbReference>
<proteinExistence type="predicted"/>
<dbReference type="InterPro" id="IPR044925">
    <property type="entry name" value="His-Me_finger_sf"/>
</dbReference>
<keyword evidence="6" id="KW-1185">Reference proteome</keyword>
<evidence type="ECO:0000256" key="3">
    <source>
        <dbReference type="ARBA" id="ARBA00023163"/>
    </source>
</evidence>
<dbReference type="RefSeq" id="WP_099504340.1">
    <property type="nucleotide sequence ID" value="NZ_CP026652.1"/>
</dbReference>
<evidence type="ECO:0000259" key="4">
    <source>
        <dbReference type="PROSITE" id="PS51032"/>
    </source>
</evidence>
<dbReference type="Gene3D" id="3.30.730.10">
    <property type="entry name" value="AP2/ERF domain"/>
    <property type="match status" value="1"/>
</dbReference>
<reference evidence="5 6" key="1">
    <citation type="submission" date="2018-02" db="EMBL/GenBank/DDBJ databases">
        <title>Complete genome sequence of Streptomyces dengpaensis, the producer of angucyclines.</title>
        <authorList>
            <person name="Yumei L."/>
        </authorList>
    </citation>
    <scope>NUCLEOTIDE SEQUENCE [LARGE SCALE GENOMIC DNA]</scope>
    <source>
        <strain evidence="5 6">XZHG99</strain>
    </source>
</reference>
<organism evidence="5 6">
    <name type="scientific">Streptomyces dengpaensis</name>
    <dbReference type="NCBI Taxonomy" id="2049881"/>
    <lineage>
        <taxon>Bacteria</taxon>
        <taxon>Bacillati</taxon>
        <taxon>Actinomycetota</taxon>
        <taxon>Actinomycetes</taxon>
        <taxon>Kitasatosporales</taxon>
        <taxon>Streptomycetaceae</taxon>
        <taxon>Streptomyces</taxon>
    </lineage>
</organism>
<dbReference type="InterPro" id="IPR036955">
    <property type="entry name" value="AP2/ERF_dom_sf"/>
</dbReference>
<evidence type="ECO:0000256" key="2">
    <source>
        <dbReference type="ARBA" id="ARBA00023125"/>
    </source>
</evidence>
<protein>
    <recommendedName>
        <fullName evidence="4">AP2/ERF domain-containing protein</fullName>
    </recommendedName>
</protein>
<evidence type="ECO:0000256" key="1">
    <source>
        <dbReference type="ARBA" id="ARBA00023015"/>
    </source>
</evidence>
<keyword evidence="1" id="KW-0805">Transcription regulation</keyword>
<dbReference type="InterPro" id="IPR016177">
    <property type="entry name" value="DNA-bd_dom_sf"/>
</dbReference>